<proteinExistence type="predicted"/>
<comment type="caution">
    <text evidence="1">The sequence shown here is derived from an EMBL/GenBank/DDBJ whole genome shotgun (WGS) entry which is preliminary data.</text>
</comment>
<reference evidence="1 2" key="1">
    <citation type="submission" date="2019-11" db="EMBL/GenBank/DDBJ databases">
        <title>Type strains purchased from KCTC, JCM and DSMZ.</title>
        <authorList>
            <person name="Lu H."/>
        </authorList>
    </citation>
    <scope>NUCLEOTIDE SEQUENCE [LARGE SCALE GENOMIC DNA]</scope>
    <source>
        <strain evidence="1 2">KCTC 42409</strain>
    </source>
</reference>
<dbReference type="EMBL" id="WNLA01000007">
    <property type="protein sequence ID" value="MTW02936.1"/>
    <property type="molecule type" value="Genomic_DNA"/>
</dbReference>
<organism evidence="1 2">
    <name type="scientific">Pseudoduganella ginsengisoli</name>
    <dbReference type="NCBI Taxonomy" id="1462440"/>
    <lineage>
        <taxon>Bacteria</taxon>
        <taxon>Pseudomonadati</taxon>
        <taxon>Pseudomonadota</taxon>
        <taxon>Betaproteobacteria</taxon>
        <taxon>Burkholderiales</taxon>
        <taxon>Oxalobacteraceae</taxon>
        <taxon>Telluria group</taxon>
        <taxon>Pseudoduganella</taxon>
    </lineage>
</organism>
<sequence length="64" mass="7259">MFGLEFDIKLPPAAGRQLRISVADALAQQRYGMQRYQGADSSSLRQTWTRGARTLRVAFEMALR</sequence>
<evidence type="ECO:0000313" key="2">
    <source>
        <dbReference type="Proteomes" id="UP000484015"/>
    </source>
</evidence>
<evidence type="ECO:0000313" key="1">
    <source>
        <dbReference type="EMBL" id="MTW02936.1"/>
    </source>
</evidence>
<accession>A0A6L6Q0B7</accession>
<dbReference type="RefSeq" id="WP_155439330.1">
    <property type="nucleotide sequence ID" value="NZ_WNLA01000007.1"/>
</dbReference>
<gene>
    <name evidence="1" type="ORF">GM668_12660</name>
</gene>
<protein>
    <submittedName>
        <fullName evidence="1">Uncharacterized protein</fullName>
    </submittedName>
</protein>
<name>A0A6L6Q0B7_9BURK</name>
<dbReference type="Proteomes" id="UP000484015">
    <property type="component" value="Unassembled WGS sequence"/>
</dbReference>
<keyword evidence="2" id="KW-1185">Reference proteome</keyword>
<dbReference type="AlphaFoldDB" id="A0A6L6Q0B7"/>